<dbReference type="STRING" id="857290.HMPREF9156_00527"/>
<evidence type="ECO:0000313" key="2">
    <source>
        <dbReference type="EMBL" id="EJD65083.1"/>
    </source>
</evidence>
<keyword evidence="1" id="KW-0472">Membrane</keyword>
<keyword evidence="1" id="KW-0812">Transmembrane</keyword>
<keyword evidence="1" id="KW-1133">Transmembrane helix</keyword>
<dbReference type="Proteomes" id="UP000006415">
    <property type="component" value="Unassembled WGS sequence"/>
</dbReference>
<dbReference type="AlphaFoldDB" id="J0DFJ1"/>
<name>J0DFJ1_9BIFI</name>
<dbReference type="Pfam" id="PF02325">
    <property type="entry name" value="CCB3_YggT"/>
    <property type="match status" value="1"/>
</dbReference>
<evidence type="ECO:0000256" key="1">
    <source>
        <dbReference type="SAM" id="Phobius"/>
    </source>
</evidence>
<feature type="transmembrane region" description="Helical" evidence="1">
    <location>
        <begin position="72"/>
        <end position="95"/>
    </location>
</feature>
<dbReference type="OrthoDB" id="3216131at2"/>
<proteinExistence type="predicted"/>
<organism evidence="2 3">
    <name type="scientific">Scardovia wiggsiae F0424</name>
    <dbReference type="NCBI Taxonomy" id="857290"/>
    <lineage>
        <taxon>Bacteria</taxon>
        <taxon>Bacillati</taxon>
        <taxon>Actinomycetota</taxon>
        <taxon>Actinomycetes</taxon>
        <taxon>Bifidobacteriales</taxon>
        <taxon>Bifidobacteriaceae</taxon>
        <taxon>Scardovia</taxon>
    </lineage>
</organism>
<feature type="transmembrane region" description="Helical" evidence="1">
    <location>
        <begin position="6"/>
        <end position="30"/>
    </location>
</feature>
<evidence type="ECO:0008006" key="4">
    <source>
        <dbReference type="Google" id="ProtNLM"/>
    </source>
</evidence>
<evidence type="ECO:0000313" key="3">
    <source>
        <dbReference type="Proteomes" id="UP000006415"/>
    </source>
</evidence>
<keyword evidence="3" id="KW-1185">Reference proteome</keyword>
<protein>
    <recommendedName>
        <fullName evidence="4">YggT family protein</fullName>
    </recommendedName>
</protein>
<dbReference type="GO" id="GO:0016020">
    <property type="term" value="C:membrane"/>
    <property type="evidence" value="ECO:0007669"/>
    <property type="project" value="InterPro"/>
</dbReference>
<accession>J0DFJ1</accession>
<dbReference type="InterPro" id="IPR003425">
    <property type="entry name" value="CCB3/YggT"/>
</dbReference>
<comment type="caution">
    <text evidence="2">The sequence shown here is derived from an EMBL/GenBank/DDBJ whole genome shotgun (WGS) entry which is preliminary data.</text>
</comment>
<dbReference type="EMBL" id="AGZS01000002">
    <property type="protein sequence ID" value="EJD65083.1"/>
    <property type="molecule type" value="Genomic_DNA"/>
</dbReference>
<sequence length="96" mass="11145">MFLMSLFFVLRIIRILLSAYLFVLTVRVVLDWVALLSRWQPGRVAYPIVNAVYTVTEPPLRLMRRIIPPLRIGPVALDVGFMILYFGITMVTYFLP</sequence>
<reference evidence="2 3" key="1">
    <citation type="submission" date="2012-01" db="EMBL/GenBank/DDBJ databases">
        <title>The Genome Sequence of Scardovia wiggsiae F0424.</title>
        <authorList>
            <consortium name="The Broad Institute Genome Sequencing Platform"/>
            <person name="Earl A."/>
            <person name="Ward D."/>
            <person name="Feldgarden M."/>
            <person name="Gevers D."/>
            <person name="Izard J."/>
            <person name="Ganesan A."/>
            <person name="Baranova O.V."/>
            <person name="Blanton J.M."/>
            <person name="Tanner A.C."/>
            <person name="Mathney J."/>
            <person name="Dewhirst F.E."/>
            <person name="Young S.K."/>
            <person name="Zeng Q."/>
            <person name="Gargeya S."/>
            <person name="Fitzgerald M."/>
            <person name="Haas B."/>
            <person name="Abouelleil A."/>
            <person name="Alvarado L."/>
            <person name="Arachchi H.M."/>
            <person name="Berlin A."/>
            <person name="Chapman S.B."/>
            <person name="Gearin G."/>
            <person name="Goldberg J."/>
            <person name="Griggs A."/>
            <person name="Gujja S."/>
            <person name="Hansen M."/>
            <person name="Heiman D."/>
            <person name="Howarth C."/>
            <person name="Larimer J."/>
            <person name="Lui A."/>
            <person name="MacDonald P.J.P."/>
            <person name="McCowen C."/>
            <person name="Montmayeur A."/>
            <person name="Murphy C."/>
            <person name="Neiman D."/>
            <person name="Pearson M."/>
            <person name="Priest M."/>
            <person name="Roberts A."/>
            <person name="Saif S."/>
            <person name="Shea T."/>
            <person name="Sisk P."/>
            <person name="Stolte C."/>
            <person name="Sykes S."/>
            <person name="Wortman J."/>
            <person name="Nusbaum C."/>
            <person name="Birren B."/>
        </authorList>
    </citation>
    <scope>NUCLEOTIDE SEQUENCE [LARGE SCALE GENOMIC DNA]</scope>
    <source>
        <strain evidence="2 3">F0424</strain>
    </source>
</reference>
<gene>
    <name evidence="2" type="ORF">HMPREF9156_00527</name>
</gene>
<dbReference type="HOGENOM" id="CLU_136788_5_0_11"/>
<dbReference type="eggNOG" id="COG0762">
    <property type="taxonomic scope" value="Bacteria"/>
</dbReference>